<dbReference type="STRING" id="679936.Sulac_2930"/>
<accession>G8TZR1</accession>
<name>G8TZR1_SULAD</name>
<dbReference type="KEGG" id="sap:Sulac_2930"/>
<gene>
    <name evidence="2" type="ordered locus">Sulac_2930</name>
</gene>
<evidence type="ECO:0000313" key="2">
    <source>
        <dbReference type="EMBL" id="AEW06391.1"/>
    </source>
</evidence>
<proteinExistence type="predicted"/>
<sequence length="212" mass="24375">MTALRWIPTWKIPVHGDPHWVLWQGDQWRTLYPRMHVISPTRLSWPSLDVIGEDYLIFPTLPPNAKTTVTVEAPCPIGQDAAFEFFGHVEHAATIRRWVIERPTGASLQDITVALDLLLEALPNWWCDLDLDSFGEPFAVYLLHRYPKLGVVTDVTRPIVTVTEIARALKRALEEADWSGRPPFPWPEARQHHPRPQEKRPYRMLPLAGRGD</sequence>
<organism evidence="2 3">
    <name type="scientific">Sulfobacillus acidophilus (strain ATCC 700253 / DSM 10332 / NAL)</name>
    <dbReference type="NCBI Taxonomy" id="679936"/>
    <lineage>
        <taxon>Bacteria</taxon>
        <taxon>Bacillati</taxon>
        <taxon>Bacillota</taxon>
        <taxon>Clostridia</taxon>
        <taxon>Eubacteriales</taxon>
        <taxon>Clostridiales Family XVII. Incertae Sedis</taxon>
        <taxon>Sulfobacillus</taxon>
    </lineage>
</organism>
<dbReference type="EMBL" id="CP003179">
    <property type="protein sequence ID" value="AEW06391.1"/>
    <property type="molecule type" value="Genomic_DNA"/>
</dbReference>
<evidence type="ECO:0000313" key="3">
    <source>
        <dbReference type="Proteomes" id="UP000005439"/>
    </source>
</evidence>
<dbReference type="AlphaFoldDB" id="G8TZR1"/>
<reference evidence="2 3" key="2">
    <citation type="journal article" date="2012" name="Stand. Genomic Sci.">
        <title>Complete genome sequence of the moderately thermophilic mineral-sulfide-oxidizing firmicute Sulfobacillus acidophilus type strain (NAL(T)).</title>
        <authorList>
            <person name="Anderson I."/>
            <person name="Chertkov O."/>
            <person name="Chen A."/>
            <person name="Saunders E."/>
            <person name="Lapidus A."/>
            <person name="Nolan M."/>
            <person name="Lucas S."/>
            <person name="Hammon N."/>
            <person name="Deshpande S."/>
            <person name="Cheng J.F."/>
            <person name="Han C."/>
            <person name="Tapia R."/>
            <person name="Goodwin L.A."/>
            <person name="Pitluck S."/>
            <person name="Liolios K."/>
            <person name="Pagani I."/>
            <person name="Ivanova N."/>
            <person name="Mikhailova N."/>
            <person name="Pati A."/>
            <person name="Palaniappan K."/>
            <person name="Land M."/>
            <person name="Pan C."/>
            <person name="Rohde M."/>
            <person name="Pukall R."/>
            <person name="Goker M."/>
            <person name="Detter J.C."/>
            <person name="Woyke T."/>
            <person name="Bristow J."/>
            <person name="Eisen J.A."/>
            <person name="Markowitz V."/>
            <person name="Hugenholtz P."/>
            <person name="Kyrpides N.C."/>
            <person name="Klenk H.P."/>
            <person name="Mavromatis K."/>
        </authorList>
    </citation>
    <scope>NUCLEOTIDE SEQUENCE [LARGE SCALE GENOMIC DNA]</scope>
    <source>
        <strain evidence="3">ATCC 700253 / DSM 10332 / NAL</strain>
    </source>
</reference>
<feature type="region of interest" description="Disordered" evidence="1">
    <location>
        <begin position="179"/>
        <end position="212"/>
    </location>
</feature>
<dbReference type="PATRIC" id="fig|679936.5.peg.3024"/>
<feature type="compositionally biased region" description="Basic and acidic residues" evidence="1">
    <location>
        <begin position="189"/>
        <end position="201"/>
    </location>
</feature>
<reference evidence="3" key="1">
    <citation type="submission" date="2011-12" db="EMBL/GenBank/DDBJ databases">
        <title>The complete genome of chromosome of Sulfobacillus acidophilus DSM 10332.</title>
        <authorList>
            <person name="Lucas S."/>
            <person name="Han J."/>
            <person name="Lapidus A."/>
            <person name="Bruce D."/>
            <person name="Goodwin L."/>
            <person name="Pitluck S."/>
            <person name="Peters L."/>
            <person name="Kyrpides N."/>
            <person name="Mavromatis K."/>
            <person name="Ivanova N."/>
            <person name="Mikhailova N."/>
            <person name="Chertkov O."/>
            <person name="Saunders E."/>
            <person name="Detter J.C."/>
            <person name="Tapia R."/>
            <person name="Han C."/>
            <person name="Land M."/>
            <person name="Hauser L."/>
            <person name="Markowitz V."/>
            <person name="Cheng J.-F."/>
            <person name="Hugenholtz P."/>
            <person name="Woyke T."/>
            <person name="Wu D."/>
            <person name="Pukall R."/>
            <person name="Gehrich-Schroeter G."/>
            <person name="Schneider S."/>
            <person name="Klenk H.-P."/>
            <person name="Eisen J.A."/>
        </authorList>
    </citation>
    <scope>NUCLEOTIDE SEQUENCE [LARGE SCALE GENOMIC DNA]</scope>
    <source>
        <strain evidence="3">ATCC 700253 / DSM 10332 / NAL</strain>
    </source>
</reference>
<evidence type="ECO:0000256" key="1">
    <source>
        <dbReference type="SAM" id="MobiDB-lite"/>
    </source>
</evidence>
<keyword evidence="3" id="KW-1185">Reference proteome</keyword>
<dbReference type="HOGENOM" id="CLU_1299200_0_0_9"/>
<protein>
    <submittedName>
        <fullName evidence="2">Uncharacterized protein</fullName>
    </submittedName>
</protein>
<dbReference type="Proteomes" id="UP000005439">
    <property type="component" value="Chromosome"/>
</dbReference>